<evidence type="ECO:0000313" key="7">
    <source>
        <dbReference type="Proteomes" id="UP000245383"/>
    </source>
</evidence>
<dbReference type="InterPro" id="IPR018731">
    <property type="entry name" value="Atg13_N"/>
</dbReference>
<dbReference type="GO" id="GO:0005829">
    <property type="term" value="C:cytosol"/>
    <property type="evidence" value="ECO:0007669"/>
    <property type="project" value="TreeGrafter"/>
</dbReference>
<reference evidence="6 7" key="1">
    <citation type="journal article" date="2018" name="MBio">
        <title>Comparative Genomics Reveals the Core Gene Toolbox for the Fungus-Insect Symbiosis.</title>
        <authorList>
            <person name="Wang Y."/>
            <person name="Stata M."/>
            <person name="Wang W."/>
            <person name="Stajich J.E."/>
            <person name="White M.M."/>
            <person name="Moncalvo J.M."/>
        </authorList>
    </citation>
    <scope>NUCLEOTIDE SEQUENCE [LARGE SCALE GENOMIC DNA]</scope>
    <source>
        <strain evidence="6 7">SWE-8-4</strain>
    </source>
</reference>
<keyword evidence="7" id="KW-1185">Reference proteome</keyword>
<feature type="compositionally biased region" description="Polar residues" evidence="4">
    <location>
        <begin position="1081"/>
        <end position="1104"/>
    </location>
</feature>
<organism evidence="6 7">
    <name type="scientific">Smittium simulii</name>
    <dbReference type="NCBI Taxonomy" id="133385"/>
    <lineage>
        <taxon>Eukaryota</taxon>
        <taxon>Fungi</taxon>
        <taxon>Fungi incertae sedis</taxon>
        <taxon>Zoopagomycota</taxon>
        <taxon>Kickxellomycotina</taxon>
        <taxon>Harpellomycetes</taxon>
        <taxon>Harpellales</taxon>
        <taxon>Legeriomycetaceae</taxon>
        <taxon>Smittium</taxon>
    </lineage>
</organism>
<dbReference type="STRING" id="133385.A0A2T9YK11"/>
<dbReference type="OrthoDB" id="70161at2759"/>
<evidence type="ECO:0000256" key="3">
    <source>
        <dbReference type="RuleBase" id="RU361214"/>
    </source>
</evidence>
<comment type="similarity">
    <text evidence="1 3">Belongs to the ATG13 family. Fungi subfamily.</text>
</comment>
<dbReference type="GO" id="GO:0034727">
    <property type="term" value="P:piecemeal microautophagy of the nucleus"/>
    <property type="evidence" value="ECO:0007669"/>
    <property type="project" value="TreeGrafter"/>
</dbReference>
<dbReference type="GO" id="GO:0000407">
    <property type="term" value="C:phagophore assembly site"/>
    <property type="evidence" value="ECO:0007669"/>
    <property type="project" value="TreeGrafter"/>
</dbReference>
<protein>
    <recommendedName>
        <fullName evidence="3">Autophagy-related protein 13</fullName>
    </recommendedName>
</protein>
<comment type="caution">
    <text evidence="6">The sequence shown here is derived from an EMBL/GenBank/DDBJ whole genome shotgun (WGS) entry which is preliminary data.</text>
</comment>
<dbReference type="InterPro" id="IPR040182">
    <property type="entry name" value="ATG13"/>
</dbReference>
<evidence type="ECO:0000256" key="2">
    <source>
        <dbReference type="ARBA" id="ARBA00023006"/>
    </source>
</evidence>
<dbReference type="GO" id="GO:0000423">
    <property type="term" value="P:mitophagy"/>
    <property type="evidence" value="ECO:0007669"/>
    <property type="project" value="TreeGrafter"/>
</dbReference>
<feature type="domain" description="Autophagy-related protein 13 N-terminal" evidence="5">
    <location>
        <begin position="126"/>
        <end position="375"/>
    </location>
</feature>
<feature type="region of interest" description="Disordered" evidence="4">
    <location>
        <begin position="832"/>
        <end position="857"/>
    </location>
</feature>
<evidence type="ECO:0000256" key="4">
    <source>
        <dbReference type="SAM" id="MobiDB-lite"/>
    </source>
</evidence>
<feature type="region of interest" description="Disordered" evidence="4">
    <location>
        <begin position="873"/>
        <end position="894"/>
    </location>
</feature>
<feature type="region of interest" description="Disordered" evidence="4">
    <location>
        <begin position="989"/>
        <end position="1018"/>
    </location>
</feature>
<dbReference type="PANTHER" id="PTHR13430">
    <property type="match status" value="1"/>
</dbReference>
<sequence length="1392" mass="158170">MFPIFNKEKLQKKNKPTQNIKKTETVDLPDSAHKLHMPHLFIKKNSLSAPLETTTTAYNYLEPKLHFASNSTLDNFTHEPSHKLVFSLHRSSHDSLQPNLNINLFASNPSNSSQSNAQDQKAEQVIQNFYFKACQVIILSRVSNEECFNCALDITSASCTHGFNIENSSLSLSNQSSFFVKLNKWFNLITVDSKKISDSADFWNISLHSFNSYARPLFINIYIDLSKLPSSNSLHLTNSNRETICDISSLLHSKLSSSSRQIKNRLILETWQIHMNFYDSNNIPELPNVYKKSIVLFRSLYGLLPLLPTTEVIKRFHSENFADSVINWSITQQPTDPETDIDLSLFLPSSILPIRTKKFQTIATPIGNIELETRYIGVPNFYTTSSLKSFQKNLNVEMIEIDDSFFTPTITTLMNKNIEPRSMPTNFDPYFLRNNNIQPSPLRINSSFDLSQETDNLSQEKTNISFKNSNLVNIGSLPNNPVNAESLPNDLVNTESLSKDLVNAEILPKDLVDTKSLTKALVNNQAYLPLPNKNSLIHSHTSSYDNPISFLNPKCKNSIDENNQKLVQTTFTKPLTSINSINEKSEFTERIFELNKNNRFSLGSNSSLDNNFGIDKPFSAYQTNSKLLYNKIPAITSNRSVSNSGKLSLQLVSPFKSGKNSYYSANSSLSNSNSEKLSLNNSHQHQDSSLNLANLYSLDKSSSQNSFLPHGRLNTKLKLEQDDEYSTSYDHYMQGKKPEYLGNIAKARTKSMWIPTGNRPSIFKSLNGHSSENQSLENQFSTSNSSTRTIESKLVSSFQKRRSKRWSNLGNASQTSISIPHKQELSNESISNIDNHSFSNNSSSFRNNPIMTSQSRQNSINISHRYIEHAISLSKQDDRDTSLSENSAPNDDISDFLKTLDTKFQTPGFNKDKPSSLTSGRNSAFNIYSQASNLSILLKDDLNMETNSNSSACKNNIDSLAIINKKQVNPTMPNKLDNQLDFESQTKHPFLHSENNKSPKLQKNKEFSNKTSGEEQTSVYKSTFTSKDIFKNKGDLNSIKNNYIQRQTNSKQTITCPTSVTKGCSPFYNSLHRDTGDTTKRIFNQRPSSNSGSNIKTSTESLSLDDTDQNRNRFSTPIMIPQSLPFFKSIYLQDDLNNHGNSGAKNKVDFRLATNKYSNSSNNSRFDNSNNSLTLKTNKDFSPNSRNYTGNRYNIVDINNYKEDIEYNPSITTQDNNKSLYKALNNTYSNDLTRLPENTPRSYKYYNPNDKTLNRKILENRQCYSELKQNIFENKFLENEKSEEKEYSEMNSKPTSLKIAKGSTSLNHNKYNISNYTNTNMNKDRYIIQHDKESESDHSIAELEIYSDDDYEHLVGFEVNKESIGQRNNVYDNSLIFNLSQTSLPKPKQPKK</sequence>
<feature type="region of interest" description="Disordered" evidence="4">
    <location>
        <begin position="1075"/>
        <end position="1110"/>
    </location>
</feature>
<keyword evidence="2 3" id="KW-0072">Autophagy</keyword>
<accession>A0A2T9YK11</accession>
<name>A0A2T9YK11_9FUNG</name>
<proteinExistence type="inferred from homology"/>
<dbReference type="InterPro" id="IPR036570">
    <property type="entry name" value="HORMA_dom_sf"/>
</dbReference>
<dbReference type="GO" id="GO:1990316">
    <property type="term" value="C:Atg1/ULK1 kinase complex"/>
    <property type="evidence" value="ECO:0007669"/>
    <property type="project" value="InterPro"/>
</dbReference>
<dbReference type="PANTHER" id="PTHR13430:SF4">
    <property type="entry name" value="AUTOPHAGY-RELATED PROTEIN 13"/>
    <property type="match status" value="1"/>
</dbReference>
<dbReference type="EMBL" id="MBFR01000153">
    <property type="protein sequence ID" value="PVU92667.1"/>
    <property type="molecule type" value="Genomic_DNA"/>
</dbReference>
<evidence type="ECO:0000259" key="5">
    <source>
        <dbReference type="Pfam" id="PF10033"/>
    </source>
</evidence>
<dbReference type="Gene3D" id="3.30.900.10">
    <property type="entry name" value="HORMA domain"/>
    <property type="match status" value="1"/>
</dbReference>
<feature type="compositionally biased region" description="Low complexity" evidence="4">
    <location>
        <begin position="832"/>
        <end position="848"/>
    </location>
</feature>
<evidence type="ECO:0000256" key="1">
    <source>
        <dbReference type="ARBA" id="ARBA00005246"/>
    </source>
</evidence>
<gene>
    <name evidence="6" type="ORF">BB561_003682</name>
</gene>
<dbReference type="Pfam" id="PF10033">
    <property type="entry name" value="ATG13"/>
    <property type="match status" value="1"/>
</dbReference>
<feature type="compositionally biased region" description="Polar residues" evidence="4">
    <location>
        <begin position="1009"/>
        <end position="1018"/>
    </location>
</feature>
<dbReference type="Proteomes" id="UP000245383">
    <property type="component" value="Unassembled WGS sequence"/>
</dbReference>
<evidence type="ECO:0000313" key="6">
    <source>
        <dbReference type="EMBL" id="PVU92667.1"/>
    </source>
</evidence>
<feature type="compositionally biased region" description="Polar residues" evidence="4">
    <location>
        <begin position="767"/>
        <end position="788"/>
    </location>
</feature>
<dbReference type="GO" id="GO:0034497">
    <property type="term" value="P:protein localization to phagophore assembly site"/>
    <property type="evidence" value="ECO:0007669"/>
    <property type="project" value="TreeGrafter"/>
</dbReference>
<feature type="region of interest" description="Disordered" evidence="4">
    <location>
        <begin position="764"/>
        <end position="788"/>
    </location>
</feature>